<organism evidence="1 2">
    <name type="scientific">Saccharolobus caldissimus</name>
    <dbReference type="NCBI Taxonomy" id="1702097"/>
    <lineage>
        <taxon>Archaea</taxon>
        <taxon>Thermoproteota</taxon>
        <taxon>Thermoprotei</taxon>
        <taxon>Sulfolobales</taxon>
        <taxon>Sulfolobaceae</taxon>
        <taxon>Saccharolobus</taxon>
    </lineage>
</organism>
<name>A0AAQ4CU61_9CREN</name>
<sequence>MFENFFNISLNNEEVSILVKQRSLICIGVYVKSGEWDSYWELSELIKKPVSRDAPNCQYFESGEIFKVLAKDVINLVKEHNLIDIWRGQVAISITPKRNFIFLIKIYVKNGIFEKYDIFHEDLTLQS</sequence>
<dbReference type="EMBL" id="AP025226">
    <property type="protein sequence ID" value="BDB99342.1"/>
    <property type="molecule type" value="Genomic_DNA"/>
</dbReference>
<dbReference type="AlphaFoldDB" id="A0AAQ4CU61"/>
<keyword evidence="2" id="KW-1185">Reference proteome</keyword>
<protein>
    <submittedName>
        <fullName evidence="1">Uncharacterized protein</fullName>
    </submittedName>
</protein>
<dbReference type="RefSeq" id="WP_229569660.1">
    <property type="nucleotide sequence ID" value="NZ_AP025226.1"/>
</dbReference>
<proteinExistence type="predicted"/>
<gene>
    <name evidence="1" type="ORF">SACC_23590</name>
</gene>
<evidence type="ECO:0000313" key="1">
    <source>
        <dbReference type="EMBL" id="BDB99342.1"/>
    </source>
</evidence>
<accession>A0AAQ4CU61</accession>
<dbReference type="GeneID" id="68867083"/>
<dbReference type="Proteomes" id="UP001319921">
    <property type="component" value="Chromosome"/>
</dbReference>
<reference evidence="1 2" key="1">
    <citation type="journal article" date="2022" name="Microbiol. Resour. Announc.">
        <title>Complete Genome Sequence of the Hyperthermophilic and Acidophilic Archaeon Saccharolobus caldissimus Strain HS-3T.</title>
        <authorList>
            <person name="Sakai H.D."/>
            <person name="Kurosawa N."/>
        </authorList>
    </citation>
    <scope>NUCLEOTIDE SEQUENCE [LARGE SCALE GENOMIC DNA]</scope>
    <source>
        <strain evidence="1 2">JCM32116</strain>
    </source>
</reference>
<dbReference type="KEGG" id="scas:SACC_23590"/>
<evidence type="ECO:0000313" key="2">
    <source>
        <dbReference type="Proteomes" id="UP001319921"/>
    </source>
</evidence>